<evidence type="ECO:0000313" key="2">
    <source>
        <dbReference type="EMBL" id="XAE53406.1"/>
    </source>
</evidence>
<reference evidence="1 3" key="1">
    <citation type="submission" date="2019-09" db="EMBL/GenBank/DDBJ databases">
        <authorList>
            <person name="Depoorter E."/>
        </authorList>
    </citation>
    <scope>NUCLEOTIDE SEQUENCE [LARGE SCALE GENOMIC DNA]</scope>
    <source>
        <strain evidence="1">LMG 24066</strain>
    </source>
</reference>
<evidence type="ECO:0000313" key="3">
    <source>
        <dbReference type="Proteomes" id="UP000494172"/>
    </source>
</evidence>
<evidence type="ECO:0000313" key="1">
    <source>
        <dbReference type="EMBL" id="VWB48214.1"/>
    </source>
</evidence>
<reference evidence="2 4" key="2">
    <citation type="submission" date="2022-10" db="EMBL/GenBank/DDBJ databases">
        <title>Genomic of Burkholderia cepacia PN-1.</title>
        <authorList>
            <person name="Yang Y."/>
            <person name="Guan H."/>
            <person name="Huang J."/>
        </authorList>
    </citation>
    <scope>NUCLEOTIDE SEQUENCE [LARGE SCALE GENOMIC DNA]</scope>
    <source>
        <strain evidence="2 4">PN-1</strain>
    </source>
</reference>
<dbReference type="AlphaFoldDB" id="A0A9Q9SGS4"/>
<accession>A0A9Q9SGS4</accession>
<proteinExistence type="predicted"/>
<dbReference type="RefSeq" id="WP_174992332.1">
    <property type="nucleotide sequence ID" value="NZ_CABVPX010000007.1"/>
</dbReference>
<dbReference type="Proteomes" id="UP000494172">
    <property type="component" value="Unassembled WGS sequence"/>
</dbReference>
<name>A0A9Q9SGS4_9BURK</name>
<keyword evidence="4" id="KW-1185">Reference proteome</keyword>
<dbReference type="EMBL" id="CP109823">
    <property type="protein sequence ID" value="XAE53406.1"/>
    <property type="molecule type" value="Genomic_DNA"/>
</dbReference>
<protein>
    <submittedName>
        <fullName evidence="1">Uncharacterized protein</fullName>
    </submittedName>
</protein>
<evidence type="ECO:0000313" key="4">
    <source>
        <dbReference type="Proteomes" id="UP001448498"/>
    </source>
</evidence>
<dbReference type="EMBL" id="CABVPX010000007">
    <property type="protein sequence ID" value="VWB48214.1"/>
    <property type="molecule type" value="Genomic_DNA"/>
</dbReference>
<dbReference type="Proteomes" id="UP001448498">
    <property type="component" value="Chromosome 2"/>
</dbReference>
<organism evidence="1 3">
    <name type="scientific">Burkholderia arboris</name>
    <dbReference type="NCBI Taxonomy" id="488730"/>
    <lineage>
        <taxon>Bacteria</taxon>
        <taxon>Pseudomonadati</taxon>
        <taxon>Pseudomonadota</taxon>
        <taxon>Betaproteobacteria</taxon>
        <taxon>Burkholderiales</taxon>
        <taxon>Burkholderiaceae</taxon>
        <taxon>Burkholderia</taxon>
        <taxon>Burkholderia cepacia complex</taxon>
    </lineage>
</organism>
<gene>
    <name evidence="1" type="ORF">BAR24066_02179</name>
    <name evidence="2" type="ORF">OHZ10_38385</name>
</gene>
<sequence length="89" mass="9836">MTRNDVTASGAGTLAVEPGRRPLLDLGDARDCRIVADALRVLLRERSEALAFAMRVADEHGRPRPEAGEFGLTDIIRLARVVERADRQR</sequence>